<dbReference type="RefSeq" id="WP_189933008.1">
    <property type="nucleotide sequence ID" value="NZ_BNCD01000009.1"/>
</dbReference>
<dbReference type="Gene3D" id="3.40.50.300">
    <property type="entry name" value="P-loop containing nucleotide triphosphate hydrolases"/>
    <property type="match status" value="1"/>
</dbReference>
<keyword evidence="2" id="KW-0813">Transport</keyword>
<comment type="caution">
    <text evidence="7">The sequence shown here is derived from an EMBL/GenBank/DDBJ whole genome shotgun (WGS) entry which is preliminary data.</text>
</comment>
<dbReference type="EMBL" id="BNCD01000009">
    <property type="protein sequence ID" value="GHH80272.1"/>
    <property type="molecule type" value="Genomic_DNA"/>
</dbReference>
<name>A0A919G8T0_9ACTN</name>
<dbReference type="PANTHER" id="PTHR43117">
    <property type="entry name" value="OSMOPROTECTANT IMPORT ATP-BINDING PROTEIN OSMV"/>
    <property type="match status" value="1"/>
</dbReference>
<dbReference type="AlphaFoldDB" id="A0A919G8T0"/>
<evidence type="ECO:0000259" key="6">
    <source>
        <dbReference type="PROSITE" id="PS50893"/>
    </source>
</evidence>
<evidence type="ECO:0000313" key="8">
    <source>
        <dbReference type="Proteomes" id="UP000603708"/>
    </source>
</evidence>
<dbReference type="InterPro" id="IPR046342">
    <property type="entry name" value="CBS_dom_sf"/>
</dbReference>
<dbReference type="InterPro" id="IPR027417">
    <property type="entry name" value="P-loop_NTPase"/>
</dbReference>
<evidence type="ECO:0000256" key="5">
    <source>
        <dbReference type="ARBA" id="ARBA00066388"/>
    </source>
</evidence>
<feature type="domain" description="ABC transporter" evidence="6">
    <location>
        <begin position="2"/>
        <end position="237"/>
    </location>
</feature>
<evidence type="ECO:0000256" key="4">
    <source>
        <dbReference type="ARBA" id="ARBA00022840"/>
    </source>
</evidence>
<evidence type="ECO:0000256" key="2">
    <source>
        <dbReference type="ARBA" id="ARBA00022448"/>
    </source>
</evidence>
<gene>
    <name evidence="7" type="ORF">GCM10018793_35070</name>
</gene>
<protein>
    <recommendedName>
        <fullName evidence="5">ABC-type quaternary amine transporter</fullName>
        <ecNumber evidence="5">7.6.2.9</ecNumber>
    </recommendedName>
</protein>
<dbReference type="FunFam" id="3.40.50.300:FF:000425">
    <property type="entry name" value="Probable ABC transporter, ATP-binding subunit"/>
    <property type="match status" value="1"/>
</dbReference>
<keyword evidence="8" id="KW-1185">Reference proteome</keyword>
<dbReference type="InterPro" id="IPR003439">
    <property type="entry name" value="ABC_transporter-like_ATP-bd"/>
</dbReference>
<keyword evidence="4 7" id="KW-0067">ATP-binding</keyword>
<dbReference type="GO" id="GO:0005524">
    <property type="term" value="F:ATP binding"/>
    <property type="evidence" value="ECO:0007669"/>
    <property type="project" value="UniProtKB-KW"/>
</dbReference>
<dbReference type="PROSITE" id="PS50893">
    <property type="entry name" value="ABC_TRANSPORTER_2"/>
    <property type="match status" value="1"/>
</dbReference>
<comment type="similarity">
    <text evidence="1">Belongs to the ABC transporter superfamily.</text>
</comment>
<dbReference type="PROSITE" id="PS00211">
    <property type="entry name" value="ABC_TRANSPORTER_1"/>
    <property type="match status" value="1"/>
</dbReference>
<dbReference type="SUPFAM" id="SSF54631">
    <property type="entry name" value="CBS-domain pair"/>
    <property type="match status" value="1"/>
</dbReference>
<dbReference type="SUPFAM" id="SSF52540">
    <property type="entry name" value="P-loop containing nucleoside triphosphate hydrolases"/>
    <property type="match status" value="1"/>
</dbReference>
<dbReference type="EC" id="7.6.2.9" evidence="5"/>
<dbReference type="SMART" id="SM00382">
    <property type="entry name" value="AAA"/>
    <property type="match status" value="1"/>
</dbReference>
<proteinExistence type="inferred from homology"/>
<evidence type="ECO:0000256" key="3">
    <source>
        <dbReference type="ARBA" id="ARBA00022741"/>
    </source>
</evidence>
<evidence type="ECO:0000256" key="1">
    <source>
        <dbReference type="ARBA" id="ARBA00005417"/>
    </source>
</evidence>
<sequence length="378" mass="40109">MIVFESVTKRYPGGTVAVDHLDLEAPKGRITVLVGPSGCGKTTSLRMVNRMVEPTSGRVLIDGADTAASPPAALRRGIGYVIQHSGLLPHRTVLDNIATVPLLLGTDRRRARSRAMELLERVGLTPALAKRYPAQLSGGQQQRVGVARALAADPPVMLMDEPFSAVDPVVREQLQNEFLRLQEELGKTIVFVTHDIDEAIKLGDRIAVLRVGGRLAQVASPAELLARPVDAFVAAFVGRDRGYRALGFAAVSSLPFEREETVRLGEALATARDRLNGGWVLVVDAEDRPQGWLSEDGARLAAQETVTEDALNLGGTLATEDGSLRELLDAALSSPSGRGVVTDGEGRLLGSISPSTAVRLIEERSSAPAGAPGTGEEA</sequence>
<keyword evidence="3" id="KW-0547">Nucleotide-binding</keyword>
<reference evidence="7" key="1">
    <citation type="journal article" date="2014" name="Int. J. Syst. Evol. Microbiol.">
        <title>Complete genome sequence of Corynebacterium casei LMG S-19264T (=DSM 44701T), isolated from a smear-ripened cheese.</title>
        <authorList>
            <consortium name="US DOE Joint Genome Institute (JGI-PGF)"/>
            <person name="Walter F."/>
            <person name="Albersmeier A."/>
            <person name="Kalinowski J."/>
            <person name="Ruckert C."/>
        </authorList>
    </citation>
    <scope>NUCLEOTIDE SEQUENCE</scope>
    <source>
        <strain evidence="7">JCM 5069</strain>
    </source>
</reference>
<evidence type="ECO:0000313" key="7">
    <source>
        <dbReference type="EMBL" id="GHH80272.1"/>
    </source>
</evidence>
<dbReference type="PANTHER" id="PTHR43117:SF4">
    <property type="entry name" value="OSMOPROTECTANT IMPORT ATP-BINDING PROTEIN OSMV"/>
    <property type="match status" value="1"/>
</dbReference>
<accession>A0A919G8T0</accession>
<dbReference type="GO" id="GO:0016887">
    <property type="term" value="F:ATP hydrolysis activity"/>
    <property type="evidence" value="ECO:0007669"/>
    <property type="project" value="InterPro"/>
</dbReference>
<dbReference type="InterPro" id="IPR017871">
    <property type="entry name" value="ABC_transporter-like_CS"/>
</dbReference>
<dbReference type="Pfam" id="PF00005">
    <property type="entry name" value="ABC_tran"/>
    <property type="match status" value="1"/>
</dbReference>
<dbReference type="InterPro" id="IPR003593">
    <property type="entry name" value="AAA+_ATPase"/>
</dbReference>
<dbReference type="GO" id="GO:0015418">
    <property type="term" value="F:ABC-type quaternary ammonium compound transporting activity"/>
    <property type="evidence" value="ECO:0007669"/>
    <property type="project" value="UniProtKB-EC"/>
</dbReference>
<organism evidence="7 8">
    <name type="scientific">Streptomyces sulfonofaciens</name>
    <dbReference type="NCBI Taxonomy" id="68272"/>
    <lineage>
        <taxon>Bacteria</taxon>
        <taxon>Bacillati</taxon>
        <taxon>Actinomycetota</taxon>
        <taxon>Actinomycetes</taxon>
        <taxon>Kitasatosporales</taxon>
        <taxon>Streptomycetaceae</taxon>
        <taxon>Streptomyces</taxon>
    </lineage>
</organism>
<reference evidence="7" key="2">
    <citation type="submission" date="2020-09" db="EMBL/GenBank/DDBJ databases">
        <authorList>
            <person name="Sun Q."/>
            <person name="Ohkuma M."/>
        </authorList>
    </citation>
    <scope>NUCLEOTIDE SEQUENCE</scope>
    <source>
        <strain evidence="7">JCM 5069</strain>
    </source>
</reference>
<dbReference type="Proteomes" id="UP000603708">
    <property type="component" value="Unassembled WGS sequence"/>
</dbReference>